<keyword evidence="3" id="KW-1185">Reference proteome</keyword>
<dbReference type="InterPro" id="IPR027796">
    <property type="entry name" value="OTT_1508_deam-like"/>
</dbReference>
<dbReference type="EMBL" id="QKYT01000043">
    <property type="protein sequence ID" value="RIA96578.1"/>
    <property type="molecule type" value="Genomic_DNA"/>
</dbReference>
<name>A0A397TEL2_9GLOM</name>
<protein>
    <submittedName>
        <fullName evidence="2">Uncharacterized protein</fullName>
    </submittedName>
</protein>
<reference evidence="2 3" key="1">
    <citation type="submission" date="2018-06" db="EMBL/GenBank/DDBJ databases">
        <title>Comparative genomics reveals the genomic features of Rhizophagus irregularis, R. cerebriforme, R. diaphanum and Gigaspora rosea, and their symbiotic lifestyle signature.</title>
        <authorList>
            <person name="Morin E."/>
            <person name="San Clemente H."/>
            <person name="Chen E.C.H."/>
            <person name="De La Providencia I."/>
            <person name="Hainaut M."/>
            <person name="Kuo A."/>
            <person name="Kohler A."/>
            <person name="Murat C."/>
            <person name="Tang N."/>
            <person name="Roy S."/>
            <person name="Loubradou J."/>
            <person name="Henrissat B."/>
            <person name="Grigoriev I.V."/>
            <person name="Corradi N."/>
            <person name="Roux C."/>
            <person name="Martin F.M."/>
        </authorList>
    </citation>
    <scope>NUCLEOTIDE SEQUENCE [LARGE SCALE GENOMIC DNA]</scope>
    <source>
        <strain evidence="2 3">DAOM 227022</strain>
    </source>
</reference>
<evidence type="ECO:0000256" key="1">
    <source>
        <dbReference type="SAM" id="MobiDB-lite"/>
    </source>
</evidence>
<organism evidence="2 3">
    <name type="scientific">Glomus cerebriforme</name>
    <dbReference type="NCBI Taxonomy" id="658196"/>
    <lineage>
        <taxon>Eukaryota</taxon>
        <taxon>Fungi</taxon>
        <taxon>Fungi incertae sedis</taxon>
        <taxon>Mucoromycota</taxon>
        <taxon>Glomeromycotina</taxon>
        <taxon>Glomeromycetes</taxon>
        <taxon>Glomerales</taxon>
        <taxon>Glomeraceae</taxon>
        <taxon>Glomus</taxon>
    </lineage>
</organism>
<feature type="compositionally biased region" description="Basic and acidic residues" evidence="1">
    <location>
        <begin position="381"/>
        <end position="404"/>
    </location>
</feature>
<gene>
    <name evidence="2" type="ORF">C1645_857762</name>
</gene>
<proteinExistence type="predicted"/>
<feature type="region of interest" description="Disordered" evidence="1">
    <location>
        <begin position="381"/>
        <end position="430"/>
    </location>
</feature>
<evidence type="ECO:0000313" key="2">
    <source>
        <dbReference type="EMBL" id="RIA96578.1"/>
    </source>
</evidence>
<accession>A0A397TEL2</accession>
<dbReference type="OrthoDB" id="2324273at2759"/>
<dbReference type="Pfam" id="PF14441">
    <property type="entry name" value="OTT_1508_deam"/>
    <property type="match status" value="1"/>
</dbReference>
<dbReference type="Proteomes" id="UP000265703">
    <property type="component" value="Unassembled WGS sequence"/>
</dbReference>
<evidence type="ECO:0000313" key="3">
    <source>
        <dbReference type="Proteomes" id="UP000265703"/>
    </source>
</evidence>
<sequence>MCVAGSIKFVVSQIGRKEERELEPDKKFSCNLATMLARDKEVVAVGLKLFTDKCVVHISKNENWDDKDIKYINEIKRYFKSISKNAPIMLNMTFDREDVENLFETVMNYCYTKFESRVKKLNNDINKLGSQNQHILSFMKYIENANEESDGYDISMICSKYYKIAKKNPAIPEKFLRHLKKVGSYYSALVNVTACACKEKYKNQFSNMDVILLEPIKVCQPIFSWTSIIREFIPDLREFEKFKKRCLDDHFILERLKEIYGIYDNKNLLLKENPRVVEIIEQRLYSHAEMNILTNIIDKKDTRPVFIAVSKYCCYLCELYIKFARGRGYHIFISETHKKLYHRWILPVTKDSTFRYDALKYMIAKLNWIIREEVKNHVSIKAKSDSKGESGDSDNLKQHDEIKVKNLIKKTKQRNKRPRIYISRVGKNSY</sequence>
<dbReference type="AlphaFoldDB" id="A0A397TEL2"/>
<comment type="caution">
    <text evidence="2">The sequence shown here is derived from an EMBL/GenBank/DDBJ whole genome shotgun (WGS) entry which is preliminary data.</text>
</comment>
<feature type="compositionally biased region" description="Basic residues" evidence="1">
    <location>
        <begin position="406"/>
        <end position="419"/>
    </location>
</feature>